<dbReference type="AlphaFoldDB" id="A0A4Y2X2W1"/>
<feature type="compositionally biased region" description="Polar residues" evidence="1">
    <location>
        <begin position="1"/>
        <end position="17"/>
    </location>
</feature>
<keyword evidence="3" id="KW-1185">Reference proteome</keyword>
<proteinExistence type="predicted"/>
<sequence>MGNASDISVPSSQNSQKPSRKREFLLATTCENCNPIPSFQKQWGSKKKKRRPFFKDVMHRFLEVTKDPLYIIIVQRMLTAYEAQGCTMSLKVHFLHSHIVKSRVKDFTRVSVIPRGDTKDDGTSKC</sequence>
<dbReference type="Proteomes" id="UP000499080">
    <property type="component" value="Unassembled WGS sequence"/>
</dbReference>
<dbReference type="PANTHER" id="PTHR46114">
    <property type="entry name" value="APPLE DOMAIN-CONTAINING PROTEIN"/>
    <property type="match status" value="1"/>
</dbReference>
<dbReference type="EMBL" id="BGPR01068511">
    <property type="protein sequence ID" value="GBO42437.1"/>
    <property type="molecule type" value="Genomic_DNA"/>
</dbReference>
<accession>A0A4Y2X2W1</accession>
<evidence type="ECO:0000313" key="2">
    <source>
        <dbReference type="EMBL" id="GBO42437.1"/>
    </source>
</evidence>
<feature type="region of interest" description="Disordered" evidence="1">
    <location>
        <begin position="1"/>
        <end position="21"/>
    </location>
</feature>
<dbReference type="PANTHER" id="PTHR46114:SF1">
    <property type="entry name" value="ZAD DOMAIN-CONTAINING PROTEIN"/>
    <property type="match status" value="1"/>
</dbReference>
<reference evidence="2 3" key="1">
    <citation type="journal article" date="2019" name="Sci. Rep.">
        <title>Orb-weaving spider Araneus ventricosus genome elucidates the spidroin gene catalogue.</title>
        <authorList>
            <person name="Kono N."/>
            <person name="Nakamura H."/>
            <person name="Ohtoshi R."/>
            <person name="Moran D.A.P."/>
            <person name="Shinohara A."/>
            <person name="Yoshida Y."/>
            <person name="Fujiwara M."/>
            <person name="Mori M."/>
            <person name="Tomita M."/>
            <person name="Arakawa K."/>
        </authorList>
    </citation>
    <scope>NUCLEOTIDE SEQUENCE [LARGE SCALE GENOMIC DNA]</scope>
</reference>
<gene>
    <name evidence="2" type="ORF">AVEN_31655_1</name>
</gene>
<organism evidence="2 3">
    <name type="scientific">Araneus ventricosus</name>
    <name type="common">Orbweaver spider</name>
    <name type="synonym">Epeira ventricosa</name>
    <dbReference type="NCBI Taxonomy" id="182803"/>
    <lineage>
        <taxon>Eukaryota</taxon>
        <taxon>Metazoa</taxon>
        <taxon>Ecdysozoa</taxon>
        <taxon>Arthropoda</taxon>
        <taxon>Chelicerata</taxon>
        <taxon>Arachnida</taxon>
        <taxon>Araneae</taxon>
        <taxon>Araneomorphae</taxon>
        <taxon>Entelegynae</taxon>
        <taxon>Araneoidea</taxon>
        <taxon>Araneidae</taxon>
        <taxon>Araneus</taxon>
    </lineage>
</organism>
<name>A0A4Y2X2W1_ARAVE</name>
<comment type="caution">
    <text evidence="2">The sequence shown here is derived from an EMBL/GenBank/DDBJ whole genome shotgun (WGS) entry which is preliminary data.</text>
</comment>
<protein>
    <submittedName>
        <fullName evidence="2">Uncharacterized protein</fullName>
    </submittedName>
</protein>
<evidence type="ECO:0000256" key="1">
    <source>
        <dbReference type="SAM" id="MobiDB-lite"/>
    </source>
</evidence>
<evidence type="ECO:0000313" key="3">
    <source>
        <dbReference type="Proteomes" id="UP000499080"/>
    </source>
</evidence>